<sequence length="574" mass="62389">MTQAVRARFAHLRTGADCTFLVWLGGMTIGLAVALWLYGWRIAMPGNVGWLLQGGDISSPFLGWDMFRRDSWHWPPGANPMLGDMAPNSIVFTDSVPLVALALKPLHAVLPDPFQYQGFVLFANFMLNGAFAALLAWRLGARMIPALAMAAFCATASIVTARGPGGHGHIALTAHWLILAALTLAWTAQAMPPRRRYFAWALLVAGTSLIHFYLLVMVLALWAADWVLRWIIRPLERRTLLLHAVALGLLLACVMYLAGYLSGAKGVMPDAGGFGGFSANLLSFIDPSSGAWFFHTNDGLTSMSVFLRDQADWSGGQYEGNAYMGAGLLLVVVIGAAFWLRGEQLRPSSESIAVGTAAVLLALLALSNVITLGSHVLVKVGLPPFFATLAGVVRASGRFIWVLFYLLAFSAIASIARSLRPSRAALVMLCALVIQFVDLAPWHGWLRRATDTQAVMPDETRDARVDAMMRGARRMVFLPVMDIPFDYVPFTYVAARHHMSVNATYTARSSGEAIARANEAETRKVLEEHVPTDEVFVVGPHQAVSEKACARSDMKCLTLDSGMVVMRATGSVDQ</sequence>
<organism evidence="4 5">
    <name type="scientific">Paraburkholderia unamae</name>
    <dbReference type="NCBI Taxonomy" id="219649"/>
    <lineage>
        <taxon>Bacteria</taxon>
        <taxon>Pseudomonadati</taxon>
        <taxon>Pseudomonadota</taxon>
        <taxon>Betaproteobacteria</taxon>
        <taxon>Burkholderiales</taxon>
        <taxon>Burkholderiaceae</taxon>
        <taxon>Paraburkholderia</taxon>
    </lineage>
</organism>
<evidence type="ECO:0000256" key="1">
    <source>
        <dbReference type="SAM" id="Phobius"/>
    </source>
</evidence>
<comment type="caution">
    <text evidence="4">The sequence shown here is derived from an EMBL/GenBank/DDBJ whole genome shotgun (WGS) entry which is preliminary data.</text>
</comment>
<gene>
    <name evidence="4" type="ORF">C7402_116105</name>
</gene>
<accession>A0ABX5KEZ6</accession>
<keyword evidence="5" id="KW-1185">Reference proteome</keyword>
<feature type="transmembrane region" description="Helical" evidence="1">
    <location>
        <begin position="322"/>
        <end position="340"/>
    </location>
</feature>
<dbReference type="Proteomes" id="UP000245712">
    <property type="component" value="Unassembled WGS sequence"/>
</dbReference>
<feature type="transmembrane region" description="Helical" evidence="1">
    <location>
        <begin position="424"/>
        <end position="445"/>
    </location>
</feature>
<dbReference type="InterPro" id="IPR058671">
    <property type="entry name" value="DUF6311_C"/>
</dbReference>
<dbReference type="Pfam" id="PF19830">
    <property type="entry name" value="DUF6311"/>
    <property type="match status" value="1"/>
</dbReference>
<dbReference type="EMBL" id="QEOB01000016">
    <property type="protein sequence ID" value="PVX76320.1"/>
    <property type="molecule type" value="Genomic_DNA"/>
</dbReference>
<dbReference type="Pfam" id="PF25853">
    <property type="entry name" value="DUF6311_C"/>
    <property type="match status" value="1"/>
</dbReference>
<keyword evidence="1" id="KW-0472">Membrane</keyword>
<protein>
    <recommendedName>
        <fullName evidence="6">Dolichyl-phosphate-mannose-protein mannosyltransferase</fullName>
    </recommendedName>
</protein>
<feature type="domain" description="DUF6311" evidence="2">
    <location>
        <begin position="28"/>
        <end position="439"/>
    </location>
</feature>
<feature type="transmembrane region" description="Helical" evidence="1">
    <location>
        <begin position="352"/>
        <end position="378"/>
    </location>
</feature>
<evidence type="ECO:0000259" key="2">
    <source>
        <dbReference type="Pfam" id="PF19830"/>
    </source>
</evidence>
<evidence type="ECO:0008006" key="6">
    <source>
        <dbReference type="Google" id="ProtNLM"/>
    </source>
</evidence>
<proteinExistence type="predicted"/>
<feature type="transmembrane region" description="Helical" evidence="1">
    <location>
        <begin position="173"/>
        <end position="191"/>
    </location>
</feature>
<keyword evidence="1" id="KW-1133">Transmembrane helix</keyword>
<keyword evidence="1" id="KW-0812">Transmembrane</keyword>
<name>A0ABX5KEZ6_9BURK</name>
<feature type="transmembrane region" description="Helical" evidence="1">
    <location>
        <begin position="398"/>
        <end position="417"/>
    </location>
</feature>
<evidence type="ECO:0000259" key="3">
    <source>
        <dbReference type="Pfam" id="PF25853"/>
    </source>
</evidence>
<feature type="domain" description="DUF6311" evidence="3">
    <location>
        <begin position="466"/>
        <end position="562"/>
    </location>
</feature>
<feature type="transmembrane region" description="Helical" evidence="1">
    <location>
        <begin position="240"/>
        <end position="261"/>
    </location>
</feature>
<dbReference type="InterPro" id="IPR046278">
    <property type="entry name" value="DUF6311"/>
</dbReference>
<feature type="transmembrane region" description="Helical" evidence="1">
    <location>
        <begin position="118"/>
        <end position="137"/>
    </location>
</feature>
<feature type="transmembrane region" description="Helical" evidence="1">
    <location>
        <begin position="197"/>
        <end position="228"/>
    </location>
</feature>
<evidence type="ECO:0000313" key="4">
    <source>
        <dbReference type="EMBL" id="PVX76320.1"/>
    </source>
</evidence>
<reference evidence="4 5" key="1">
    <citation type="submission" date="2018-05" db="EMBL/GenBank/DDBJ databases">
        <title>Genomic Encyclopedia of Type Strains, Phase IV (KMG-V): Genome sequencing to study the core and pangenomes of soil and plant-associated prokaryotes.</title>
        <authorList>
            <person name="Whitman W."/>
        </authorList>
    </citation>
    <scope>NUCLEOTIDE SEQUENCE [LARGE SCALE GENOMIC DNA]</scope>
    <source>
        <strain evidence="4 5">SCZa-39</strain>
    </source>
</reference>
<feature type="transmembrane region" description="Helical" evidence="1">
    <location>
        <begin position="20"/>
        <end position="40"/>
    </location>
</feature>
<feature type="transmembrane region" description="Helical" evidence="1">
    <location>
        <begin position="143"/>
        <end position="161"/>
    </location>
</feature>
<evidence type="ECO:0000313" key="5">
    <source>
        <dbReference type="Proteomes" id="UP000245712"/>
    </source>
</evidence>